<organism evidence="1 2">
    <name type="scientific">Candidatus Merdimorpha stercoravium</name>
    <dbReference type="NCBI Taxonomy" id="2840863"/>
    <lineage>
        <taxon>Bacteria</taxon>
        <taxon>Pseudomonadati</taxon>
        <taxon>Bacteroidota</taxon>
        <taxon>Flavobacteriia</taxon>
        <taxon>Flavobacteriales</taxon>
        <taxon>Candidatus Merdimorpha</taxon>
    </lineage>
</organism>
<reference evidence="1" key="2">
    <citation type="journal article" date="2021" name="PeerJ">
        <title>Extensive microbial diversity within the chicken gut microbiome revealed by metagenomics and culture.</title>
        <authorList>
            <person name="Gilroy R."/>
            <person name="Ravi A."/>
            <person name="Getino M."/>
            <person name="Pursley I."/>
            <person name="Horton D.L."/>
            <person name="Alikhan N.F."/>
            <person name="Baker D."/>
            <person name="Gharbi K."/>
            <person name="Hall N."/>
            <person name="Watson M."/>
            <person name="Adriaenssens E.M."/>
            <person name="Foster-Nyarko E."/>
            <person name="Jarju S."/>
            <person name="Secka A."/>
            <person name="Antonio M."/>
            <person name="Oren A."/>
            <person name="Chaudhuri R.R."/>
            <person name="La Ragione R."/>
            <person name="Hildebrand F."/>
            <person name="Pallen M.J."/>
        </authorList>
    </citation>
    <scope>NUCLEOTIDE SEQUENCE</scope>
    <source>
        <strain evidence="1">1383</strain>
    </source>
</reference>
<evidence type="ECO:0000313" key="2">
    <source>
        <dbReference type="Proteomes" id="UP000824161"/>
    </source>
</evidence>
<proteinExistence type="predicted"/>
<dbReference type="Gene3D" id="3.40.30.10">
    <property type="entry name" value="Glutaredoxin"/>
    <property type="match status" value="1"/>
</dbReference>
<gene>
    <name evidence="1" type="ORF">IAC44_06225</name>
</gene>
<evidence type="ECO:0000313" key="1">
    <source>
        <dbReference type="EMBL" id="HIT98417.1"/>
    </source>
</evidence>
<name>A0A9D1KTW1_9FLAO</name>
<dbReference type="AlphaFoldDB" id="A0A9D1KTW1"/>
<accession>A0A9D1KTW1</accession>
<sequence>MRRIAWIAVLLSACGALWGQEITEENFLKEENALAARFEAQSEAFSGQFAAAQSQAKRDSLTAAYNALFQQCLHAMEVLSVKYAATPSGLQRCFAVRLGLSKDTLRAVWNRLPKELRRSPYGRAVALHCRAKELRPGGKVYNLRAWNAQGRPFRLRQWRGTPVLLLYGGLGCMGASGREYLDALYAKTSREELRIVVFWPVSSPDELAALAEEYPSRYLQVSDFKGDTTPVKIRCQAQATPTCFLLDSRGRLVFKTIGLYPGKVEEYLSAKDR</sequence>
<evidence type="ECO:0008006" key="3">
    <source>
        <dbReference type="Google" id="ProtNLM"/>
    </source>
</evidence>
<dbReference type="Proteomes" id="UP000824161">
    <property type="component" value="Unassembled WGS sequence"/>
</dbReference>
<comment type="caution">
    <text evidence="1">The sequence shown here is derived from an EMBL/GenBank/DDBJ whole genome shotgun (WGS) entry which is preliminary data.</text>
</comment>
<dbReference type="InterPro" id="IPR036249">
    <property type="entry name" value="Thioredoxin-like_sf"/>
</dbReference>
<dbReference type="EMBL" id="DVLY01000151">
    <property type="protein sequence ID" value="HIT98417.1"/>
    <property type="molecule type" value="Genomic_DNA"/>
</dbReference>
<reference evidence="1" key="1">
    <citation type="submission" date="2020-10" db="EMBL/GenBank/DDBJ databases">
        <authorList>
            <person name="Gilroy R."/>
        </authorList>
    </citation>
    <scope>NUCLEOTIDE SEQUENCE</scope>
    <source>
        <strain evidence="1">1383</strain>
    </source>
</reference>
<protein>
    <recommendedName>
        <fullName evidence="3">Thioredoxin domain-containing protein</fullName>
    </recommendedName>
</protein>
<dbReference type="SUPFAM" id="SSF52833">
    <property type="entry name" value="Thioredoxin-like"/>
    <property type="match status" value="1"/>
</dbReference>